<evidence type="ECO:0000259" key="3">
    <source>
        <dbReference type="Pfam" id="PF12849"/>
    </source>
</evidence>
<dbReference type="InterPro" id="IPR036582">
    <property type="entry name" value="Mao_N_sf"/>
</dbReference>
<name>A0A9D3AXZ0_9FIRM</name>
<evidence type="ECO:0000256" key="1">
    <source>
        <dbReference type="SAM" id="SignalP"/>
    </source>
</evidence>
<dbReference type="Gene3D" id="3.30.457.10">
    <property type="entry name" value="Copper amine oxidase-like, N-terminal domain"/>
    <property type="match status" value="1"/>
</dbReference>
<evidence type="ECO:0000313" key="4">
    <source>
        <dbReference type="EMBL" id="KAF1084193.1"/>
    </source>
</evidence>
<reference evidence="4" key="1">
    <citation type="submission" date="2016-02" db="EMBL/GenBank/DDBJ databases">
        <title>Draft Genome Sequence of Sporotomaculum syntrophicum Strain FB, a Syntrophic Benzoate Degrader.</title>
        <authorList>
            <person name="Nobu M.K."/>
            <person name="Narihiro T."/>
            <person name="Qiu Y.-L."/>
            <person name="Ohashi A."/>
            <person name="Liu W.-T."/>
            <person name="Yuji S."/>
        </authorList>
    </citation>
    <scope>NUCLEOTIDE SEQUENCE</scope>
    <source>
        <strain evidence="4">FB</strain>
    </source>
</reference>
<accession>A0A9D3AXZ0</accession>
<dbReference type="Proteomes" id="UP000798488">
    <property type="component" value="Unassembled WGS sequence"/>
</dbReference>
<protein>
    <submittedName>
        <fullName evidence="4">Protease inhibitor</fullName>
    </submittedName>
</protein>
<dbReference type="SUPFAM" id="SSF55383">
    <property type="entry name" value="Copper amine oxidase, domain N"/>
    <property type="match status" value="1"/>
</dbReference>
<gene>
    <name evidence="4" type="ORF">SPSYN_02597</name>
</gene>
<dbReference type="Gene3D" id="3.40.190.10">
    <property type="entry name" value="Periplasmic binding protein-like II"/>
    <property type="match status" value="2"/>
</dbReference>
<keyword evidence="5" id="KW-1185">Reference proteome</keyword>
<sequence length="404" mass="44265">MKKQLSLILALMLVFALGSAAALAAPPAVQVIINDEQVIFPDQGAFLDVVSGRTFVPLRFVSEALDVAVKWDKATQSAIVTMGDSMITMPVGSSQATVDGQAVALDSPAKLQNQRVMVPLSFVSEVLGKTVDWNEAEMIVTVSGELEPSIRLASTIGPIDAGIVGALAELFEEKTGIKVEFEGAGTGKALEMAKTGDFDLVLVHAKALEEQFVNEGWGTERIDLMYNDYVFVGPASDPAGIEGLTPTEALKKIMEMESQFISRGDKSGTHVAEMELWKAAEMEPKGDWYQVWEGGSQGNSATLRYTNEQQAYTVIDRATYLTLKNEITLKVLVEKHESLLNYITLIPVNPDKFPQVKHDMVMKFVDFTTSDEGQTLIQNFKKDVYGEPLFFPNSAQWRAKATQK</sequence>
<feature type="signal peptide" evidence="1">
    <location>
        <begin position="1"/>
        <end position="24"/>
    </location>
</feature>
<evidence type="ECO:0000313" key="5">
    <source>
        <dbReference type="Proteomes" id="UP000798488"/>
    </source>
</evidence>
<dbReference type="PANTHER" id="PTHR37945">
    <property type="entry name" value="EXTRACELLULAR TUNGSTATE BINDING PROTEIN"/>
    <property type="match status" value="1"/>
</dbReference>
<proteinExistence type="predicted"/>
<feature type="domain" description="Copper amine oxidase-like N-terminal" evidence="2">
    <location>
        <begin position="33"/>
        <end position="141"/>
    </location>
</feature>
<keyword evidence="1" id="KW-0732">Signal</keyword>
<feature type="domain" description="PBP" evidence="3">
    <location>
        <begin position="163"/>
        <end position="372"/>
    </location>
</feature>
<dbReference type="Pfam" id="PF12849">
    <property type="entry name" value="PBP_like_2"/>
    <property type="match status" value="1"/>
</dbReference>
<feature type="chain" id="PRO_5038648931" evidence="1">
    <location>
        <begin position="25"/>
        <end position="404"/>
    </location>
</feature>
<evidence type="ECO:0000259" key="2">
    <source>
        <dbReference type="Pfam" id="PF07833"/>
    </source>
</evidence>
<comment type="caution">
    <text evidence="4">The sequence shown here is derived from an EMBL/GenBank/DDBJ whole genome shotgun (WGS) entry which is preliminary data.</text>
</comment>
<dbReference type="InterPro" id="IPR012854">
    <property type="entry name" value="Cu_amine_oxidase-like_N"/>
</dbReference>
<dbReference type="SUPFAM" id="SSF53850">
    <property type="entry name" value="Periplasmic binding protein-like II"/>
    <property type="match status" value="1"/>
</dbReference>
<dbReference type="RefSeq" id="WP_243153046.1">
    <property type="nucleotide sequence ID" value="NZ_LSRS01000006.1"/>
</dbReference>
<dbReference type="PANTHER" id="PTHR37945:SF1">
    <property type="entry name" value="EXTRACELLULAR TUNGSTATE BINDING PROTEIN"/>
    <property type="match status" value="1"/>
</dbReference>
<dbReference type="InterPro" id="IPR024370">
    <property type="entry name" value="PBP_domain"/>
</dbReference>
<dbReference type="Pfam" id="PF07833">
    <property type="entry name" value="Cu_amine_oxidN1"/>
    <property type="match status" value="1"/>
</dbReference>
<dbReference type="AlphaFoldDB" id="A0A9D3AXZ0"/>
<dbReference type="EMBL" id="LSRS01000006">
    <property type="protein sequence ID" value="KAF1084193.1"/>
    <property type="molecule type" value="Genomic_DNA"/>
</dbReference>
<dbReference type="InterPro" id="IPR052738">
    <property type="entry name" value="ABC-Tungstate_binding"/>
</dbReference>
<organism evidence="4 5">
    <name type="scientific">Sporotomaculum syntrophicum</name>
    <dbReference type="NCBI Taxonomy" id="182264"/>
    <lineage>
        <taxon>Bacteria</taxon>
        <taxon>Bacillati</taxon>
        <taxon>Bacillota</taxon>
        <taxon>Clostridia</taxon>
        <taxon>Eubacteriales</taxon>
        <taxon>Desulfallaceae</taxon>
        <taxon>Sporotomaculum</taxon>
    </lineage>
</organism>